<dbReference type="PATRIC" id="fig|178901.13.peg.431"/>
<evidence type="ECO:0000313" key="3">
    <source>
        <dbReference type="Proteomes" id="UP000075526"/>
    </source>
</evidence>
<protein>
    <submittedName>
        <fullName evidence="2">Uncharacterized protein</fullName>
    </submittedName>
</protein>
<feature type="compositionally biased region" description="Polar residues" evidence="1">
    <location>
        <begin position="1"/>
        <end position="11"/>
    </location>
</feature>
<evidence type="ECO:0000256" key="1">
    <source>
        <dbReference type="SAM" id="MobiDB-lite"/>
    </source>
</evidence>
<organism evidence="2 3">
    <name type="scientific">Acetobacter malorum</name>
    <dbReference type="NCBI Taxonomy" id="178901"/>
    <lineage>
        <taxon>Bacteria</taxon>
        <taxon>Pseudomonadati</taxon>
        <taxon>Pseudomonadota</taxon>
        <taxon>Alphaproteobacteria</taxon>
        <taxon>Acetobacterales</taxon>
        <taxon>Acetobacteraceae</taxon>
        <taxon>Acetobacter</taxon>
    </lineage>
</organism>
<comment type="caution">
    <text evidence="2">The sequence shown here is derived from an EMBL/GenBank/DDBJ whole genome shotgun (WGS) entry which is preliminary data.</text>
</comment>
<sequence>MAEIASDQSLWLSDGASGPTPSEETTRRLLINNGWLKLAPYGREQSRSLATEKTIVGGYGQNIDPSGKHSIRLSGGTRSFPFPVFWKERLPEVVASLGWSKIISSLSDIKQKRERLSWLLHGYAYLPTPALSELSGMGTATVKRAKAAMA</sequence>
<name>A0A149S480_9PROT</name>
<dbReference type="EMBL" id="LHZF01000087">
    <property type="protein sequence ID" value="KXV21403.1"/>
    <property type="molecule type" value="Genomic_DNA"/>
</dbReference>
<evidence type="ECO:0000313" key="2">
    <source>
        <dbReference type="EMBL" id="KXV21403.1"/>
    </source>
</evidence>
<accession>A0A149S480</accession>
<gene>
    <name evidence="2" type="ORF">AD933_00915</name>
</gene>
<reference evidence="2 3" key="1">
    <citation type="submission" date="2015-06" db="EMBL/GenBank/DDBJ databases">
        <title>Improved classification and identification of acetic acid bacteria using matrix-assisted laser desorption/ionization time-of-flight mass spectrometry; Gluconobacter nephelii and Gluconobacter uchimurae are later heterotypic synonyms of Gluconobacter japonicus and Gluconobacter oxydans, respectively.</title>
        <authorList>
            <person name="Li L."/>
            <person name="Cleenwerck I."/>
            <person name="De Vuyst L."/>
            <person name="Vandamme P."/>
        </authorList>
    </citation>
    <scope>NUCLEOTIDE SEQUENCE [LARGE SCALE GENOMIC DNA]</scope>
    <source>
        <strain evidence="2 3">LMG 1552</strain>
    </source>
</reference>
<proteinExistence type="predicted"/>
<dbReference type="Proteomes" id="UP000075526">
    <property type="component" value="Unassembled WGS sequence"/>
</dbReference>
<dbReference type="AlphaFoldDB" id="A0A149S480"/>
<feature type="region of interest" description="Disordered" evidence="1">
    <location>
        <begin position="1"/>
        <end position="24"/>
    </location>
</feature>